<dbReference type="RefSeq" id="XP_020903033.1">
    <property type="nucleotide sequence ID" value="XM_021047374.2"/>
</dbReference>
<dbReference type="SUPFAM" id="SSF52540">
    <property type="entry name" value="P-loop containing nucleoside triphosphate hydrolases"/>
    <property type="match status" value="1"/>
</dbReference>
<feature type="domain" description="DNA2/NAM7 helicase-like C-terminal" evidence="1">
    <location>
        <begin position="9"/>
        <end position="73"/>
    </location>
</feature>
<dbReference type="Proteomes" id="UP000887567">
    <property type="component" value="Unplaced"/>
</dbReference>
<dbReference type="PANTHER" id="PTHR10887:SF495">
    <property type="entry name" value="HELICASE SENATAXIN ISOFORM X1-RELATED"/>
    <property type="match status" value="1"/>
</dbReference>
<dbReference type="OrthoDB" id="6513042at2759"/>
<sequence>MFDRLYRYFKELPRHERPVHLLDVQYRMHPEIAHFPSKHVYNDNIHTDSSVFKRSFPIKKPYALFNVHGGRELNDRKG</sequence>
<name>A0A913XE34_EXADI</name>
<evidence type="ECO:0000259" key="1">
    <source>
        <dbReference type="Pfam" id="PF13087"/>
    </source>
</evidence>
<evidence type="ECO:0000313" key="2">
    <source>
        <dbReference type="EnsemblMetazoa" id="XP_020903033.1"/>
    </source>
</evidence>
<dbReference type="InterPro" id="IPR041679">
    <property type="entry name" value="DNA2/NAM7-like_C"/>
</dbReference>
<dbReference type="PANTHER" id="PTHR10887">
    <property type="entry name" value="DNA2/NAM7 HELICASE FAMILY"/>
    <property type="match status" value="1"/>
</dbReference>
<dbReference type="Gene3D" id="3.40.50.300">
    <property type="entry name" value="P-loop containing nucleotide triphosphate hydrolases"/>
    <property type="match status" value="1"/>
</dbReference>
<dbReference type="GeneID" id="110241513"/>
<reference evidence="2" key="1">
    <citation type="submission" date="2022-11" db="UniProtKB">
        <authorList>
            <consortium name="EnsemblMetazoa"/>
        </authorList>
    </citation>
    <scope>IDENTIFICATION</scope>
</reference>
<accession>A0A913XE34</accession>
<dbReference type="InterPro" id="IPR027417">
    <property type="entry name" value="P-loop_NTPase"/>
</dbReference>
<keyword evidence="3" id="KW-1185">Reference proteome</keyword>
<protein>
    <recommendedName>
        <fullName evidence="1">DNA2/NAM7 helicase-like C-terminal domain-containing protein</fullName>
    </recommendedName>
</protein>
<proteinExistence type="predicted"/>
<dbReference type="Pfam" id="PF13087">
    <property type="entry name" value="AAA_12"/>
    <property type="match status" value="1"/>
</dbReference>
<dbReference type="EnsemblMetazoa" id="XM_021047374.2">
    <property type="protein sequence ID" value="XP_020903033.1"/>
    <property type="gene ID" value="LOC110241513"/>
</dbReference>
<organism evidence="2 3">
    <name type="scientific">Exaiptasia diaphana</name>
    <name type="common">Tropical sea anemone</name>
    <name type="synonym">Aiptasia pulchella</name>
    <dbReference type="NCBI Taxonomy" id="2652724"/>
    <lineage>
        <taxon>Eukaryota</taxon>
        <taxon>Metazoa</taxon>
        <taxon>Cnidaria</taxon>
        <taxon>Anthozoa</taxon>
        <taxon>Hexacorallia</taxon>
        <taxon>Actiniaria</taxon>
        <taxon>Aiptasiidae</taxon>
        <taxon>Exaiptasia</taxon>
    </lineage>
</organism>
<dbReference type="AlphaFoldDB" id="A0A913XE34"/>
<dbReference type="InterPro" id="IPR045055">
    <property type="entry name" value="DNA2/NAM7-like"/>
</dbReference>
<evidence type="ECO:0000313" key="3">
    <source>
        <dbReference type="Proteomes" id="UP000887567"/>
    </source>
</evidence>
<dbReference type="KEGG" id="epa:110241513"/>